<dbReference type="SUPFAM" id="SSF54593">
    <property type="entry name" value="Glyoxalase/Bleomycin resistance protein/Dihydroxybiphenyl dioxygenase"/>
    <property type="match status" value="1"/>
</dbReference>
<dbReference type="PANTHER" id="PTHR36503">
    <property type="entry name" value="BLR2520 PROTEIN"/>
    <property type="match status" value="1"/>
</dbReference>
<dbReference type="AlphaFoldDB" id="A0A0B5EGA6"/>
<name>A0A0B5EGA6_STRA4</name>
<dbReference type="InterPro" id="IPR029068">
    <property type="entry name" value="Glyas_Bleomycin-R_OHBP_Dase"/>
</dbReference>
<dbReference type="EMBL" id="CP010519">
    <property type="protein sequence ID" value="AJE81113.1"/>
    <property type="molecule type" value="Genomic_DNA"/>
</dbReference>
<protein>
    <submittedName>
        <fullName evidence="2">Putative quinone binding protein</fullName>
    </submittedName>
</protein>
<evidence type="ECO:0000313" key="2">
    <source>
        <dbReference type="EMBL" id="AJE81113.1"/>
    </source>
</evidence>
<organism evidence="2 3">
    <name type="scientific">Streptomyces albus (strain ATCC 21838 / DSM 41398 / FERM P-419 / JCM 4703 / NBRC 107858)</name>
    <dbReference type="NCBI Taxonomy" id="1081613"/>
    <lineage>
        <taxon>Bacteria</taxon>
        <taxon>Bacillati</taxon>
        <taxon>Actinomycetota</taxon>
        <taxon>Actinomycetes</taxon>
        <taxon>Kitasatosporales</taxon>
        <taxon>Streptomycetaceae</taxon>
        <taxon>Streptomyces</taxon>
    </lineage>
</organism>
<dbReference type="PROSITE" id="PS51819">
    <property type="entry name" value="VOC"/>
    <property type="match status" value="1"/>
</dbReference>
<dbReference type="PANTHER" id="PTHR36503:SF3">
    <property type="entry name" value="BLR0126 PROTEIN"/>
    <property type="match status" value="1"/>
</dbReference>
<dbReference type="Pfam" id="PF00903">
    <property type="entry name" value="Glyoxalase"/>
    <property type="match status" value="1"/>
</dbReference>
<dbReference type="KEGG" id="sals:SLNWT_0737"/>
<keyword evidence="3" id="KW-1185">Reference proteome</keyword>
<dbReference type="Proteomes" id="UP000031523">
    <property type="component" value="Chromosome"/>
</dbReference>
<sequence>MVGLVASDLPATLAFYRRLGLSIPEGAESAPHVEVELPGGMRLLFDSEEVIRSFQPDWRAPSGEGRIGLAFRCASPAEVDSQHAALVAAGATSAKDPWDADWGQRYAVVLDPDGNGVSLYAGLGGAQG</sequence>
<reference evidence="2 3" key="1">
    <citation type="submission" date="2015-01" db="EMBL/GenBank/DDBJ databases">
        <title>Enhanced salinomycin production by adjusting the supply of polyketide extender units in Streptomyce albus DSM 41398.</title>
        <authorList>
            <person name="Lu C."/>
        </authorList>
    </citation>
    <scope>NUCLEOTIDE SEQUENCE [LARGE SCALE GENOMIC DNA]</scope>
    <source>
        <strain evidence="3">ATCC 21838 / DSM 41398 / FERM P-419 / JCM 4703 / NBRC 107858</strain>
    </source>
</reference>
<feature type="domain" description="VOC" evidence="1">
    <location>
        <begin position="1"/>
        <end position="122"/>
    </location>
</feature>
<gene>
    <name evidence="2" type="ORF">SLNWT_0737</name>
</gene>
<proteinExistence type="predicted"/>
<dbReference type="InterPro" id="IPR004360">
    <property type="entry name" value="Glyas_Fos-R_dOase_dom"/>
</dbReference>
<dbReference type="Gene3D" id="3.10.180.10">
    <property type="entry name" value="2,3-Dihydroxybiphenyl 1,2-Dioxygenase, domain 1"/>
    <property type="match status" value="1"/>
</dbReference>
<evidence type="ECO:0000313" key="3">
    <source>
        <dbReference type="Proteomes" id="UP000031523"/>
    </source>
</evidence>
<accession>A0A0B5EGA6</accession>
<dbReference type="InterPro" id="IPR037523">
    <property type="entry name" value="VOC_core"/>
</dbReference>
<evidence type="ECO:0000259" key="1">
    <source>
        <dbReference type="PROSITE" id="PS51819"/>
    </source>
</evidence>